<evidence type="ECO:0000256" key="4">
    <source>
        <dbReference type="ARBA" id="ARBA00023136"/>
    </source>
</evidence>
<feature type="transmembrane region" description="Helical" evidence="7">
    <location>
        <begin position="55"/>
        <end position="74"/>
    </location>
</feature>
<name>A0ABR1SMF3_9PEZI</name>
<protein>
    <recommendedName>
        <fullName evidence="8">Rhodopsin domain-containing protein</fullName>
    </recommendedName>
</protein>
<comment type="caution">
    <text evidence="9">The sequence shown here is derived from an EMBL/GenBank/DDBJ whole genome shotgun (WGS) entry which is preliminary data.</text>
</comment>
<evidence type="ECO:0000259" key="8">
    <source>
        <dbReference type="Pfam" id="PF20684"/>
    </source>
</evidence>
<keyword evidence="2 7" id="KW-0812">Transmembrane</keyword>
<proteinExistence type="inferred from homology"/>
<comment type="similarity">
    <text evidence="5">Belongs to the SAT4 family.</text>
</comment>
<gene>
    <name evidence="9" type="ORF">PG993_010484</name>
</gene>
<evidence type="ECO:0000256" key="2">
    <source>
        <dbReference type="ARBA" id="ARBA00022692"/>
    </source>
</evidence>
<evidence type="ECO:0000256" key="6">
    <source>
        <dbReference type="SAM" id="MobiDB-lite"/>
    </source>
</evidence>
<keyword evidence="4 7" id="KW-0472">Membrane</keyword>
<feature type="domain" description="Rhodopsin" evidence="8">
    <location>
        <begin position="36"/>
        <end position="277"/>
    </location>
</feature>
<dbReference type="PANTHER" id="PTHR33048">
    <property type="entry name" value="PTH11-LIKE INTEGRAL MEMBRANE PROTEIN (AFU_ORTHOLOGUE AFUA_5G11245)"/>
    <property type="match status" value="1"/>
</dbReference>
<keyword evidence="3 7" id="KW-1133">Transmembrane helix</keyword>
<feature type="transmembrane region" description="Helical" evidence="7">
    <location>
        <begin position="21"/>
        <end position="43"/>
    </location>
</feature>
<dbReference type="InterPro" id="IPR049326">
    <property type="entry name" value="Rhodopsin_dom_fungi"/>
</dbReference>
<sequence length="334" mass="37173">MNATMPNAEYLAQSRATELEVFFSIPIPLVVLTTALRLFVRLAITPKGNLSIDDYLMLCATVVAVAYNTASIWADFLCQGAPYGYGRHIEAISAADFEAFQMGSYIFSHCYDVAIATTKLSVLALYHRIFIIPCFRRLVVLTAAFVGLWLLTMEVVLLAGWRPISSWWTGDGIDPVRLTWFAYYTNITNMIADLWIFALPRSRPLEPTNWSKQEDRALLPFSFGLGTCAISAARLRWVFSMSSKDITWEEVPLGILSAWEACMGVLCGNLPVVYTALKSFWAQLVSVPRGQSQDQIALQHPGGSKNSPNESHGGERRAGEWVRLRGGLTNMCIV</sequence>
<evidence type="ECO:0000256" key="7">
    <source>
        <dbReference type="SAM" id="Phobius"/>
    </source>
</evidence>
<organism evidence="9 10">
    <name type="scientific">Apiospora rasikravindrae</name>
    <dbReference type="NCBI Taxonomy" id="990691"/>
    <lineage>
        <taxon>Eukaryota</taxon>
        <taxon>Fungi</taxon>
        <taxon>Dikarya</taxon>
        <taxon>Ascomycota</taxon>
        <taxon>Pezizomycotina</taxon>
        <taxon>Sordariomycetes</taxon>
        <taxon>Xylariomycetidae</taxon>
        <taxon>Amphisphaeriales</taxon>
        <taxon>Apiosporaceae</taxon>
        <taxon>Apiospora</taxon>
    </lineage>
</organism>
<accession>A0ABR1SMF3</accession>
<evidence type="ECO:0000313" key="10">
    <source>
        <dbReference type="Proteomes" id="UP001444661"/>
    </source>
</evidence>
<dbReference type="EMBL" id="JAQQWK010000009">
    <property type="protein sequence ID" value="KAK8035489.1"/>
    <property type="molecule type" value="Genomic_DNA"/>
</dbReference>
<comment type="subcellular location">
    <subcellularLocation>
        <location evidence="1">Membrane</location>
        <topology evidence="1">Multi-pass membrane protein</topology>
    </subcellularLocation>
</comment>
<reference evidence="9 10" key="1">
    <citation type="submission" date="2023-01" db="EMBL/GenBank/DDBJ databases">
        <title>Analysis of 21 Apiospora genomes using comparative genomics revels a genus with tremendous synthesis potential of carbohydrate active enzymes and secondary metabolites.</title>
        <authorList>
            <person name="Sorensen T."/>
        </authorList>
    </citation>
    <scope>NUCLEOTIDE SEQUENCE [LARGE SCALE GENOMIC DNA]</scope>
    <source>
        <strain evidence="9 10">CBS 33761</strain>
    </source>
</reference>
<evidence type="ECO:0000256" key="5">
    <source>
        <dbReference type="ARBA" id="ARBA00038359"/>
    </source>
</evidence>
<dbReference type="PANTHER" id="PTHR33048:SF8">
    <property type="entry name" value="INTEGRAL MEMBRANE PROTEIN-RELATED"/>
    <property type="match status" value="1"/>
</dbReference>
<dbReference type="InterPro" id="IPR052337">
    <property type="entry name" value="SAT4-like"/>
</dbReference>
<feature type="transmembrane region" description="Helical" evidence="7">
    <location>
        <begin position="138"/>
        <end position="161"/>
    </location>
</feature>
<feature type="transmembrane region" description="Helical" evidence="7">
    <location>
        <begin position="251"/>
        <end position="274"/>
    </location>
</feature>
<dbReference type="Pfam" id="PF20684">
    <property type="entry name" value="Fung_rhodopsin"/>
    <property type="match status" value="1"/>
</dbReference>
<keyword evidence="10" id="KW-1185">Reference proteome</keyword>
<evidence type="ECO:0000256" key="1">
    <source>
        <dbReference type="ARBA" id="ARBA00004141"/>
    </source>
</evidence>
<evidence type="ECO:0000313" key="9">
    <source>
        <dbReference type="EMBL" id="KAK8035489.1"/>
    </source>
</evidence>
<feature type="transmembrane region" description="Helical" evidence="7">
    <location>
        <begin position="181"/>
        <end position="198"/>
    </location>
</feature>
<dbReference type="Proteomes" id="UP001444661">
    <property type="component" value="Unassembled WGS sequence"/>
</dbReference>
<feature type="transmembrane region" description="Helical" evidence="7">
    <location>
        <begin position="218"/>
        <end position="239"/>
    </location>
</feature>
<evidence type="ECO:0000256" key="3">
    <source>
        <dbReference type="ARBA" id="ARBA00022989"/>
    </source>
</evidence>
<feature type="region of interest" description="Disordered" evidence="6">
    <location>
        <begin position="295"/>
        <end position="317"/>
    </location>
</feature>